<accession>A0A399IZN0</accession>
<dbReference type="GO" id="GO:0005975">
    <property type="term" value="P:carbohydrate metabolic process"/>
    <property type="evidence" value="ECO:0007669"/>
    <property type="project" value="InterPro"/>
</dbReference>
<dbReference type="RefSeq" id="WP_119399831.1">
    <property type="nucleotide sequence ID" value="NZ_QWJJ01000013.1"/>
</dbReference>
<name>A0A399IZN0_9RHOB</name>
<reference evidence="1 2" key="1">
    <citation type="submission" date="2018-08" db="EMBL/GenBank/DDBJ databases">
        <title>Pseudooceanicola sediminis CY03 in the family Rhodobacteracea.</title>
        <authorList>
            <person name="Zhang Y.-J."/>
        </authorList>
    </citation>
    <scope>NUCLEOTIDE SEQUENCE [LARGE SCALE GENOMIC DNA]</scope>
    <source>
        <strain evidence="1 2">CY03</strain>
    </source>
</reference>
<dbReference type="Gene3D" id="3.20.20.370">
    <property type="entry name" value="Glycoside hydrolase/deacetylase"/>
    <property type="match status" value="1"/>
</dbReference>
<dbReference type="SUPFAM" id="SSF88713">
    <property type="entry name" value="Glycoside hydrolase/deacetylase"/>
    <property type="match status" value="1"/>
</dbReference>
<dbReference type="AlphaFoldDB" id="A0A399IZN0"/>
<dbReference type="InterPro" id="IPR011330">
    <property type="entry name" value="Glyco_hydro/deAcase_b/a-brl"/>
</dbReference>
<organism evidence="1 2">
    <name type="scientific">Pseudooceanicola sediminis</name>
    <dbReference type="NCBI Taxonomy" id="2211117"/>
    <lineage>
        <taxon>Bacteria</taxon>
        <taxon>Pseudomonadati</taxon>
        <taxon>Pseudomonadota</taxon>
        <taxon>Alphaproteobacteria</taxon>
        <taxon>Rhodobacterales</taxon>
        <taxon>Paracoccaceae</taxon>
        <taxon>Pseudooceanicola</taxon>
    </lineage>
</organism>
<comment type="caution">
    <text evidence="1">The sequence shown here is derived from an EMBL/GenBank/DDBJ whole genome shotgun (WGS) entry which is preliminary data.</text>
</comment>
<dbReference type="InterPro" id="IPR049591">
    <property type="entry name" value="CE4_u4-like"/>
</dbReference>
<evidence type="ECO:0000313" key="1">
    <source>
        <dbReference type="EMBL" id="RII37907.1"/>
    </source>
</evidence>
<evidence type="ECO:0000313" key="2">
    <source>
        <dbReference type="Proteomes" id="UP000265848"/>
    </source>
</evidence>
<gene>
    <name evidence="1" type="ORF">DL237_14630</name>
</gene>
<protein>
    <submittedName>
        <fullName evidence="1">Polysaccharide deacetylase</fullName>
    </submittedName>
</protein>
<keyword evidence="2" id="KW-1185">Reference proteome</keyword>
<dbReference type="Proteomes" id="UP000265848">
    <property type="component" value="Unassembled WGS sequence"/>
</dbReference>
<proteinExistence type="predicted"/>
<dbReference type="OrthoDB" id="6086702at2"/>
<dbReference type="EMBL" id="QWJJ01000013">
    <property type="protein sequence ID" value="RII37907.1"/>
    <property type="molecule type" value="Genomic_DNA"/>
</dbReference>
<sequence>MNDPVFQELTRALNMRPAGAPPVRFWLRDDDAVTPTAALEHLLALTEAHDVPLTLAVIPAFSDAALAARLRRCAGVCVAVHGWSHQNHAPMEEKKQELGAHRPVAIVLEELARGRAELLSRHGDQLLPVLVPPWNRIAPEVLEGLAPLGYLGVSVFGAERDDCPVRMVNTHIDVIDWRGTRGGRSEADLLAEIVPRIVRGQDIGVLTHHLVHDAAVWQFLERLFATTAGHPACRWVGLAELLNGAS</sequence>
<dbReference type="CDD" id="cd10928">
    <property type="entry name" value="CE4_u4"/>
    <property type="match status" value="1"/>
</dbReference>